<reference evidence="2 3" key="1">
    <citation type="journal article" date="2020" name="ISME J.">
        <title>Comparative genomics reveals insights into cyanobacterial evolution and habitat adaptation.</title>
        <authorList>
            <person name="Chen M.Y."/>
            <person name="Teng W.K."/>
            <person name="Zhao L."/>
            <person name="Hu C.X."/>
            <person name="Zhou Y.K."/>
            <person name="Han B.P."/>
            <person name="Song L.R."/>
            <person name="Shu W.S."/>
        </authorList>
    </citation>
    <scope>NUCLEOTIDE SEQUENCE [LARGE SCALE GENOMIC DNA]</scope>
    <source>
        <strain evidence="2 3">FACHB-159</strain>
    </source>
</reference>
<keyword evidence="3" id="KW-1185">Reference proteome</keyword>
<sequence>MNNFAKAFVLALIFAAPVAISAPAVQAVTIHSTKIKAAKVHQKHYKHHKHHLVHKAHK</sequence>
<dbReference type="RefSeq" id="WP_190957108.1">
    <property type="nucleotide sequence ID" value="NZ_JACJTU010000021.1"/>
</dbReference>
<evidence type="ECO:0000313" key="3">
    <source>
        <dbReference type="Proteomes" id="UP000637383"/>
    </source>
</evidence>
<dbReference type="Proteomes" id="UP000637383">
    <property type="component" value="Unassembled WGS sequence"/>
</dbReference>
<organism evidence="2 3">
    <name type="scientific">Nostoc paludosum FACHB-159</name>
    <dbReference type="NCBI Taxonomy" id="2692908"/>
    <lineage>
        <taxon>Bacteria</taxon>
        <taxon>Bacillati</taxon>
        <taxon>Cyanobacteriota</taxon>
        <taxon>Cyanophyceae</taxon>
        <taxon>Nostocales</taxon>
        <taxon>Nostocaceae</taxon>
        <taxon>Nostoc</taxon>
    </lineage>
</organism>
<feature type="chain" id="PRO_5045086070" evidence="1">
    <location>
        <begin position="22"/>
        <end position="58"/>
    </location>
</feature>
<name>A0ABR8KBR5_9NOSO</name>
<feature type="signal peptide" evidence="1">
    <location>
        <begin position="1"/>
        <end position="21"/>
    </location>
</feature>
<comment type="caution">
    <text evidence="2">The sequence shown here is derived from an EMBL/GenBank/DDBJ whole genome shotgun (WGS) entry which is preliminary data.</text>
</comment>
<evidence type="ECO:0000313" key="2">
    <source>
        <dbReference type="EMBL" id="MBD2736480.1"/>
    </source>
</evidence>
<proteinExistence type="predicted"/>
<protein>
    <submittedName>
        <fullName evidence="2">Uncharacterized protein</fullName>
    </submittedName>
</protein>
<gene>
    <name evidence="2" type="ORF">H6H03_21740</name>
</gene>
<accession>A0ABR8KBR5</accession>
<dbReference type="EMBL" id="JACJTU010000021">
    <property type="protein sequence ID" value="MBD2736480.1"/>
    <property type="molecule type" value="Genomic_DNA"/>
</dbReference>
<evidence type="ECO:0000256" key="1">
    <source>
        <dbReference type="SAM" id="SignalP"/>
    </source>
</evidence>
<keyword evidence="1" id="KW-0732">Signal</keyword>